<feature type="non-terminal residue" evidence="4">
    <location>
        <position position="557"/>
    </location>
</feature>
<evidence type="ECO:0000256" key="1">
    <source>
        <dbReference type="ARBA" id="ARBA00022612"/>
    </source>
</evidence>
<organism evidence="4">
    <name type="scientific">marine sediment metagenome</name>
    <dbReference type="NCBI Taxonomy" id="412755"/>
    <lineage>
        <taxon>unclassified sequences</taxon>
        <taxon>metagenomes</taxon>
        <taxon>ecological metagenomes</taxon>
    </lineage>
</organism>
<name>X0Z386_9ZZZZ</name>
<protein>
    <recommendedName>
        <fullName evidence="3">Phage tail tape measure protein domain-containing protein</fullName>
    </recommendedName>
</protein>
<reference evidence="4" key="1">
    <citation type="journal article" date="2014" name="Front. Microbiol.">
        <title>High frequency of phylogenetically diverse reductive dehalogenase-homologous genes in deep subseafloor sedimentary metagenomes.</title>
        <authorList>
            <person name="Kawai M."/>
            <person name="Futagami T."/>
            <person name="Toyoda A."/>
            <person name="Takaki Y."/>
            <person name="Nishi S."/>
            <person name="Hori S."/>
            <person name="Arai W."/>
            <person name="Tsubouchi T."/>
            <person name="Morono Y."/>
            <person name="Uchiyama I."/>
            <person name="Ito T."/>
            <person name="Fujiyama A."/>
            <person name="Inagaki F."/>
            <person name="Takami H."/>
        </authorList>
    </citation>
    <scope>NUCLEOTIDE SEQUENCE</scope>
    <source>
        <strain evidence="4">Expedition CK06-06</strain>
    </source>
</reference>
<feature type="domain" description="Phage tail tape measure protein" evidence="3">
    <location>
        <begin position="5"/>
        <end position="160"/>
    </location>
</feature>
<evidence type="ECO:0000256" key="2">
    <source>
        <dbReference type="SAM" id="Phobius"/>
    </source>
</evidence>
<sequence>GERGANALKILENAAKASAVGLGDTATVARTVTAAMQAYQKDGLSAARATEILVATVREGNLEAEALSGSLGRVIGIASQVGVSFDQVGSFIATFTRLGVNAEEATTSLRGTLSSILKPTEDARAAFEEIGLPIEKMRKIIAEDGLTAAMLEMVKAADGNAQSIARIIPNIRALSGVLGTAGAQGIAYADITEKIANSQGILDEAIIITTKTVGFQFNQMIASVKKLAVEFGTTLFPIIQDSIIPSFKALLDIANMVLDIFKSLPEPVRTIILVMGALAAALGPVVFAIGTLVATGGAIVASFGAMGVTSASVTVILTTLGATLTGVATAAGALVVGFGAFKFTQWYGEVTGLQKVWDKLAFFLTGADTWAAPAREEMELMSLATRIAGYEIKTYGRALEIVSNHTEKLREANNNSITTFEAYWEHLKKQKAALHEVTMGYQNLTKEEIEQLKALRDMVKTTKEVQQDADKLTRAINASGGAFNVAKEDVLKFSKQIEEWKKQNIAISPTLEDIATRADAIAEAVEKAAAAIKKFTNVKLKSESIGGPKDDLGLGNV</sequence>
<gene>
    <name evidence="4" type="ORF">S01H4_13371</name>
</gene>
<dbReference type="PANTHER" id="PTHR37813:SF1">
    <property type="entry name" value="FELS-2 PROPHAGE PROTEIN"/>
    <property type="match status" value="1"/>
</dbReference>
<dbReference type="NCBIfam" id="TIGR01760">
    <property type="entry name" value="tape_meas_TP901"/>
    <property type="match status" value="1"/>
</dbReference>
<keyword evidence="2" id="KW-1133">Transmembrane helix</keyword>
<keyword evidence="2" id="KW-0812">Transmembrane</keyword>
<feature type="transmembrane region" description="Helical" evidence="2">
    <location>
        <begin position="271"/>
        <end position="303"/>
    </location>
</feature>
<dbReference type="Pfam" id="PF10145">
    <property type="entry name" value="PhageMin_Tail"/>
    <property type="match status" value="1"/>
</dbReference>
<evidence type="ECO:0000259" key="3">
    <source>
        <dbReference type="Pfam" id="PF10145"/>
    </source>
</evidence>
<dbReference type="AlphaFoldDB" id="X0Z386"/>
<dbReference type="InterPro" id="IPR010090">
    <property type="entry name" value="Phage_tape_meas"/>
</dbReference>
<dbReference type="EMBL" id="BART01005894">
    <property type="protein sequence ID" value="GAG54913.1"/>
    <property type="molecule type" value="Genomic_DNA"/>
</dbReference>
<proteinExistence type="predicted"/>
<feature type="transmembrane region" description="Helical" evidence="2">
    <location>
        <begin position="315"/>
        <end position="341"/>
    </location>
</feature>
<keyword evidence="2" id="KW-0472">Membrane</keyword>
<comment type="caution">
    <text evidence="4">The sequence shown here is derived from an EMBL/GenBank/DDBJ whole genome shotgun (WGS) entry which is preliminary data.</text>
</comment>
<feature type="non-terminal residue" evidence="4">
    <location>
        <position position="1"/>
    </location>
</feature>
<keyword evidence="1" id="KW-1188">Viral release from host cell</keyword>
<evidence type="ECO:0000313" key="4">
    <source>
        <dbReference type="EMBL" id="GAG54913.1"/>
    </source>
</evidence>
<accession>X0Z386</accession>
<dbReference type="PANTHER" id="PTHR37813">
    <property type="entry name" value="FELS-2 PROPHAGE PROTEIN"/>
    <property type="match status" value="1"/>
</dbReference>